<dbReference type="EMBL" id="GL883077">
    <property type="protein sequence ID" value="EGF92120.1"/>
    <property type="molecule type" value="Genomic_DNA"/>
</dbReference>
<protein>
    <recommendedName>
        <fullName evidence="2">DUF3597 domain-containing protein</fullName>
    </recommendedName>
</protein>
<feature type="region of interest" description="Disordered" evidence="1">
    <location>
        <begin position="22"/>
        <end position="50"/>
    </location>
</feature>
<accession>F4QKG8</accession>
<dbReference type="Pfam" id="PF12200">
    <property type="entry name" value="DUF3597"/>
    <property type="match status" value="1"/>
</dbReference>
<proteinExistence type="predicted"/>
<dbReference type="RefSeq" id="WP_006271290.1">
    <property type="nucleotide sequence ID" value="NZ_GL883077.1"/>
</dbReference>
<gene>
    <name evidence="3" type="ORF">ABI_05530</name>
</gene>
<dbReference type="HOGENOM" id="CLU_114097_1_0_5"/>
<feature type="domain" description="DUF3597" evidence="2">
    <location>
        <begin position="3"/>
        <end position="139"/>
    </location>
</feature>
<dbReference type="eggNOG" id="ENOG5032RKY">
    <property type="taxonomic scope" value="Bacteria"/>
</dbReference>
<dbReference type="OrthoDB" id="9812045at2"/>
<dbReference type="Proteomes" id="UP000006512">
    <property type="component" value="Unassembled WGS sequence"/>
</dbReference>
<evidence type="ECO:0000259" key="2">
    <source>
        <dbReference type="Pfam" id="PF12200"/>
    </source>
</evidence>
<keyword evidence="4" id="KW-1185">Reference proteome</keyword>
<evidence type="ECO:0000313" key="3">
    <source>
        <dbReference type="EMBL" id="EGF92120.1"/>
    </source>
</evidence>
<dbReference type="InterPro" id="IPR022016">
    <property type="entry name" value="DUF3597"/>
</dbReference>
<dbReference type="STRING" id="715226.ABI_05530"/>
<reference evidence="4" key="1">
    <citation type="submission" date="2011-03" db="EMBL/GenBank/DDBJ databases">
        <title>Draft genome sequence of Brevundimonas diminuta.</title>
        <authorList>
            <person name="Brown P.J.B."/>
            <person name="Buechlein A."/>
            <person name="Hemmerich C."/>
            <person name="Brun Y.V."/>
        </authorList>
    </citation>
    <scope>NUCLEOTIDE SEQUENCE [LARGE SCALE GENOMIC DNA]</scope>
    <source>
        <strain evidence="4">C19</strain>
    </source>
</reference>
<name>F4QKG8_9CAUL</name>
<sequence length="144" mass="15568">MGIFSNIKDFLFGKKFINIGKDDGQPAAPQARQNPAQASPAAPVGNPASASIVLDPPHEQVDIAAILDREAADNGQKLNWRQSIVDLMKLTGIDSSLQNRKELAKELGYTGDTSDSATMNIWLHKQVMRKLSESGGKVPAELKD</sequence>
<feature type="compositionally biased region" description="Low complexity" evidence="1">
    <location>
        <begin position="25"/>
        <end position="43"/>
    </location>
</feature>
<dbReference type="AlphaFoldDB" id="F4QKG8"/>
<evidence type="ECO:0000313" key="4">
    <source>
        <dbReference type="Proteomes" id="UP000006512"/>
    </source>
</evidence>
<dbReference type="SUPFAM" id="SSF158634">
    <property type="entry name" value="RPA2825-like"/>
    <property type="match status" value="1"/>
</dbReference>
<organism evidence="3 4">
    <name type="scientific">Asticcacaulis biprosthecium C19</name>
    <dbReference type="NCBI Taxonomy" id="715226"/>
    <lineage>
        <taxon>Bacteria</taxon>
        <taxon>Pseudomonadati</taxon>
        <taxon>Pseudomonadota</taxon>
        <taxon>Alphaproteobacteria</taxon>
        <taxon>Caulobacterales</taxon>
        <taxon>Caulobacteraceae</taxon>
        <taxon>Asticcacaulis</taxon>
    </lineage>
</organism>
<evidence type="ECO:0000256" key="1">
    <source>
        <dbReference type="SAM" id="MobiDB-lite"/>
    </source>
</evidence>